<comment type="caution">
    <text evidence="1">The sequence shown here is derived from an EMBL/GenBank/DDBJ whole genome shotgun (WGS) entry which is preliminary data.</text>
</comment>
<organism evidence="1 2">
    <name type="scientific">Flagellimonas sediminis</name>
    <dbReference type="NCBI Taxonomy" id="2696468"/>
    <lineage>
        <taxon>Bacteria</taxon>
        <taxon>Pseudomonadati</taxon>
        <taxon>Bacteroidota</taxon>
        <taxon>Flavobacteriia</taxon>
        <taxon>Flavobacteriales</taxon>
        <taxon>Flavobacteriaceae</taxon>
        <taxon>Flagellimonas</taxon>
    </lineage>
</organism>
<dbReference type="RefSeq" id="WP_163632544.1">
    <property type="nucleotide sequence ID" value="NZ_JAAAMI010000001.1"/>
</dbReference>
<proteinExistence type="predicted"/>
<evidence type="ECO:0000313" key="1">
    <source>
        <dbReference type="EMBL" id="NDV42098.1"/>
    </source>
</evidence>
<evidence type="ECO:0000313" key="2">
    <source>
        <dbReference type="Proteomes" id="UP000468707"/>
    </source>
</evidence>
<dbReference type="EMBL" id="JAAAMI010000001">
    <property type="protein sequence ID" value="NDV42098.1"/>
    <property type="molecule type" value="Genomic_DNA"/>
</dbReference>
<protein>
    <submittedName>
        <fullName evidence="1">Uncharacterized protein</fullName>
    </submittedName>
</protein>
<reference evidence="1 2" key="1">
    <citation type="submission" date="2020-01" db="EMBL/GenBank/DDBJ databases">
        <title>Muricauda sediminis sp.nov. 40Bstr401.</title>
        <authorList>
            <person name="Xue Z."/>
            <person name="Zhu S."/>
            <person name="Ren N."/>
            <person name="Chen T."/>
            <person name="Chen X."/>
            <person name="Chen J."/>
            <person name="Yang J."/>
        </authorList>
    </citation>
    <scope>NUCLEOTIDE SEQUENCE [LARGE SCALE GENOMIC DNA]</scope>
    <source>
        <strain evidence="1 2">40Bstr401</strain>
    </source>
</reference>
<gene>
    <name evidence="1" type="ORF">GTK07_02065</name>
</gene>
<dbReference type="Proteomes" id="UP000468707">
    <property type="component" value="Unassembled WGS sequence"/>
</dbReference>
<keyword evidence="2" id="KW-1185">Reference proteome</keyword>
<name>A0A6I5KVM3_9FLAO</name>
<dbReference type="AlphaFoldDB" id="A0A6I5KVM3"/>
<accession>A0A6I5KVM3</accession>
<sequence length="94" mass="11166">MDIKLINMLIELKKSPLNSQVDHIELLYQLYWEYSEGNQKLKPLVSYFVHGIDDLPSLKQRPFWNKAKFEEIRKPLIESHSKLIEIVDSILRSL</sequence>